<dbReference type="Proteomes" id="UP000249757">
    <property type="component" value="Unassembled WGS sequence"/>
</dbReference>
<dbReference type="EMBL" id="NRDI02000002">
    <property type="protein sequence ID" value="KAI1518502.1"/>
    <property type="molecule type" value="Genomic_DNA"/>
</dbReference>
<proteinExistence type="predicted"/>
<comment type="caution">
    <text evidence="2">The sequence shown here is derived from an EMBL/GenBank/DDBJ whole genome shotgun (WGS) entry which is preliminary data.</text>
</comment>
<organism evidence="2 3">
    <name type="scientific">Pyrenophora tritici-repentis</name>
    <dbReference type="NCBI Taxonomy" id="45151"/>
    <lineage>
        <taxon>Eukaryota</taxon>
        <taxon>Fungi</taxon>
        <taxon>Dikarya</taxon>
        <taxon>Ascomycota</taxon>
        <taxon>Pezizomycotina</taxon>
        <taxon>Dothideomycetes</taxon>
        <taxon>Pleosporomycetidae</taxon>
        <taxon>Pleosporales</taxon>
        <taxon>Pleosporineae</taxon>
        <taxon>Pleosporaceae</taxon>
        <taxon>Pyrenophora</taxon>
    </lineage>
</organism>
<dbReference type="PANTHER" id="PTHR37540:SF5">
    <property type="entry name" value="TRANSCRIPTION FACTOR DOMAIN-CONTAINING PROTEIN"/>
    <property type="match status" value="1"/>
</dbReference>
<sequence length="535" mass="59502">MASPSESRPTKGRPGRRRLPRLAQGPSLQFVTATHPDDFRAGEVMRNIRSHVMYKHRENSGSSPTDLGSSRRGPRNTTHSSSLTRTGSTTMRQYDTSWGRDSHDVQTPSPSTNPVRRLAAQILTGARSVPTRSASPICERASEYPFPARDTMSPGPLEDLKHNWIATTAFFCHNQTWMRYVCDNYLSFLSHVHASLVYQDLDEGLLYDSELTVYGKTMILRLVSDGLDTDDATIISILHLLISELGGLNEDVFNLHQEGLATCLRNSRAGLSTNVETFMTLVMLTFAISRGRPESAELTPRPSAEAWSDTASPISPLSTPLENVPRLYRGCSAGTSEIVNNMQRCTHTFLARWNQVDGTQRRPGSYELQLHHIYSRLLSLPSTNADLARDWIYESCRLAALIYCRSIIHGTSFADSANTMYASTSGSRPDTLLSALHDALGRTDVQNCWGFDLSGVFLWVTLIGAAASWSLEVPWSEATLQSLPWMRKCFALYAVRAAVSVPFEHADTTIFALRTMLQVRRCLAVKSRHTIAEQA</sequence>
<evidence type="ECO:0000313" key="3">
    <source>
        <dbReference type="Proteomes" id="UP000249757"/>
    </source>
</evidence>
<accession>A0A922T3C2</accession>
<feature type="compositionally biased region" description="Polar residues" evidence="1">
    <location>
        <begin position="75"/>
        <end position="96"/>
    </location>
</feature>
<evidence type="ECO:0000256" key="1">
    <source>
        <dbReference type="SAM" id="MobiDB-lite"/>
    </source>
</evidence>
<name>A0A922T3C2_9PLEO</name>
<keyword evidence="3" id="KW-1185">Reference proteome</keyword>
<feature type="compositionally biased region" description="Basic residues" evidence="1">
    <location>
        <begin position="10"/>
        <end position="20"/>
    </location>
</feature>
<protein>
    <recommendedName>
        <fullName evidence="4">Tachykinin family protein</fullName>
    </recommendedName>
</protein>
<feature type="region of interest" description="Disordered" evidence="1">
    <location>
        <begin position="1"/>
        <end position="35"/>
    </location>
</feature>
<reference evidence="3" key="1">
    <citation type="journal article" date="2022" name="Microb. Genom.">
        <title>A global pangenome for the wheat fungal pathogen Pyrenophora tritici-repentis and prediction of effector protein structural homology.</title>
        <authorList>
            <person name="Moolhuijzen P.M."/>
            <person name="See P.T."/>
            <person name="Shi G."/>
            <person name="Powell H.R."/>
            <person name="Cockram J."/>
            <person name="Jorgensen L.N."/>
            <person name="Benslimane H."/>
            <person name="Strelkov S.E."/>
            <person name="Turner J."/>
            <person name="Liu Z."/>
            <person name="Moffat C.S."/>
        </authorList>
    </citation>
    <scope>NUCLEOTIDE SEQUENCE [LARGE SCALE GENOMIC DNA]</scope>
</reference>
<feature type="region of interest" description="Disordered" evidence="1">
    <location>
        <begin position="53"/>
        <end position="113"/>
    </location>
</feature>
<dbReference type="PANTHER" id="PTHR37540">
    <property type="entry name" value="TRANSCRIPTION FACTOR (ACR-2), PUTATIVE-RELATED-RELATED"/>
    <property type="match status" value="1"/>
</dbReference>
<evidence type="ECO:0000313" key="2">
    <source>
        <dbReference type="EMBL" id="KAI1518502.1"/>
    </source>
</evidence>
<gene>
    <name evidence="2" type="ORF">Ptr86124_001630</name>
</gene>
<dbReference type="AlphaFoldDB" id="A0A922T3C2"/>
<evidence type="ECO:0008006" key="4">
    <source>
        <dbReference type="Google" id="ProtNLM"/>
    </source>
</evidence>